<evidence type="ECO:0000313" key="1">
    <source>
        <dbReference type="EMBL" id="GAB49631.1"/>
    </source>
</evidence>
<keyword evidence="1" id="KW-0378">Hydrolase</keyword>
<proteinExistence type="predicted"/>
<comment type="caution">
    <text evidence="1">The sequence shown here is derived from an EMBL/GenBank/DDBJ whole genome shotgun (WGS) entry which is preliminary data.</text>
</comment>
<dbReference type="GO" id="GO:0005737">
    <property type="term" value="C:cytoplasm"/>
    <property type="evidence" value="ECO:0007669"/>
    <property type="project" value="TreeGrafter"/>
</dbReference>
<dbReference type="SUPFAM" id="SSF56784">
    <property type="entry name" value="HAD-like"/>
    <property type="match status" value="1"/>
</dbReference>
<dbReference type="RefSeq" id="WP_009483474.1">
    <property type="nucleotide sequence ID" value="NZ_BAFE01000089.1"/>
</dbReference>
<evidence type="ECO:0000313" key="2">
    <source>
        <dbReference type="Proteomes" id="UP000004367"/>
    </source>
</evidence>
<keyword evidence="2" id="KW-1185">Reference proteome</keyword>
<dbReference type="AlphaFoldDB" id="H5UV73"/>
<organism evidence="1 2">
    <name type="scientific">Mobilicoccus pelagius NBRC 104925</name>
    <dbReference type="NCBI Taxonomy" id="1089455"/>
    <lineage>
        <taxon>Bacteria</taxon>
        <taxon>Bacillati</taxon>
        <taxon>Actinomycetota</taxon>
        <taxon>Actinomycetes</taxon>
        <taxon>Micrococcales</taxon>
        <taxon>Dermatophilaceae</taxon>
        <taxon>Mobilicoccus</taxon>
    </lineage>
</organism>
<dbReference type="PANTHER" id="PTHR19288:SF95">
    <property type="entry name" value="D-GLYCEROL 3-PHOSPHATE PHOSPHATASE"/>
    <property type="match status" value="1"/>
</dbReference>
<dbReference type="NCBIfam" id="TIGR01460">
    <property type="entry name" value="HAD-SF-IIA"/>
    <property type="match status" value="1"/>
</dbReference>
<accession>H5UV73</accession>
<dbReference type="Gene3D" id="3.40.50.1000">
    <property type="entry name" value="HAD superfamily/HAD-like"/>
    <property type="match status" value="2"/>
</dbReference>
<protein>
    <submittedName>
        <fullName evidence="1">Putative hydrolase</fullName>
    </submittedName>
</protein>
<dbReference type="InterPro" id="IPR036412">
    <property type="entry name" value="HAD-like_sf"/>
</dbReference>
<dbReference type="STRING" id="1089455.MOPEL_130_02380"/>
<dbReference type="InterPro" id="IPR006357">
    <property type="entry name" value="HAD-SF_hydro_IIA"/>
</dbReference>
<dbReference type="eggNOG" id="COG0647">
    <property type="taxonomic scope" value="Bacteria"/>
</dbReference>
<name>H5UV73_9MICO</name>
<dbReference type="OrthoDB" id="3400930at2"/>
<dbReference type="Pfam" id="PF13242">
    <property type="entry name" value="Hydrolase_like"/>
    <property type="match status" value="1"/>
</dbReference>
<sequence>MTSLVERYRGIVCDLDGVVYSGHDALPHAVDALNAARAGGRGLVFATNNASRPPEEVHRHLSELGVDLRAEDVVTSSMAGAQRLAEVLDEGAVVLAVGGPGVPLSLERAGLRPVTSADLAAGESPAPAAVLQGYGRDVAWTDLAEAAHAVAGGARWVATNTDLTIPTARGIAPGNGTLVGAVGHAVGVDPEVVGKPHPPLYLLCAELLGCEAGETLAIGDRLDTDIKGATATGMDSLFVLTGVHGAHDVVLAPADARPTHVARDLRDLHEDPTPAHVTHDDAAGETVATCGDARVRIGTSIDLDGAGSATERLRAVAAAGHAHLDAGRELPAWPDVDAWIHEGET</sequence>
<dbReference type="EMBL" id="BAFE01000089">
    <property type="protein sequence ID" value="GAB49631.1"/>
    <property type="molecule type" value="Genomic_DNA"/>
</dbReference>
<dbReference type="GO" id="GO:0016791">
    <property type="term" value="F:phosphatase activity"/>
    <property type="evidence" value="ECO:0007669"/>
    <property type="project" value="TreeGrafter"/>
</dbReference>
<dbReference type="PANTHER" id="PTHR19288">
    <property type="entry name" value="4-NITROPHENYLPHOSPHATASE-RELATED"/>
    <property type="match status" value="1"/>
</dbReference>
<reference evidence="1 2" key="1">
    <citation type="submission" date="2012-02" db="EMBL/GenBank/DDBJ databases">
        <title>Whole genome shotgun sequence of Mobilicoccus pelagius NBRC 104925.</title>
        <authorList>
            <person name="Yoshida Y."/>
            <person name="Hosoyama A."/>
            <person name="Tsuchikane K."/>
            <person name="Katsumata H."/>
            <person name="Yamazaki S."/>
            <person name="Fujita N."/>
        </authorList>
    </citation>
    <scope>NUCLEOTIDE SEQUENCE [LARGE SCALE GENOMIC DNA]</scope>
    <source>
        <strain evidence="1 2">NBRC 104925</strain>
    </source>
</reference>
<dbReference type="InterPro" id="IPR023214">
    <property type="entry name" value="HAD_sf"/>
</dbReference>
<dbReference type="Pfam" id="PF13344">
    <property type="entry name" value="Hydrolase_6"/>
    <property type="match status" value="1"/>
</dbReference>
<dbReference type="Proteomes" id="UP000004367">
    <property type="component" value="Unassembled WGS sequence"/>
</dbReference>
<gene>
    <name evidence="1" type="ORF">MOPEL_130_02380</name>
</gene>